<feature type="chain" id="PRO_5044825188" description="Gnk2-homologous domain-containing protein" evidence="15">
    <location>
        <begin position="24"/>
        <end position="132"/>
    </location>
</feature>
<name>A0ABD3KID1_EUCGL</name>
<reference evidence="17 18" key="1">
    <citation type="submission" date="2024-11" db="EMBL/GenBank/DDBJ databases">
        <title>Chromosome-level genome assembly of Eucalyptus globulus Labill. provides insights into its genome evolution.</title>
        <authorList>
            <person name="Li X."/>
        </authorList>
    </citation>
    <scope>NUCLEOTIDE SEQUENCE [LARGE SCALE GENOMIC DNA]</scope>
    <source>
        <strain evidence="17">CL2024</strain>
        <tissue evidence="17">Fresh tender leaves</tissue>
    </source>
</reference>
<evidence type="ECO:0000256" key="2">
    <source>
        <dbReference type="ARBA" id="ARBA00022529"/>
    </source>
</evidence>
<sequence>MALFRRTLVTITWLFCICSTVIGNYDATIVYKICNGIKFSSSSFYWQSMESVLQDLENYTPGNGFDYYVQTTVSGQDCYGHAACNGALSQEDCFVCLISAKKDLEDGCPENTGAQVQLKDCRMRYENHPFTE</sequence>
<protein>
    <recommendedName>
        <fullName evidence="16">Gnk2-homologous domain-containing protein</fullName>
    </recommendedName>
</protein>
<dbReference type="InterPro" id="IPR038408">
    <property type="entry name" value="GNK2_sf"/>
</dbReference>
<comment type="caution">
    <text evidence="17">The sequence shown here is derived from an EMBL/GenBank/DDBJ whole genome shotgun (WGS) entry which is preliminary data.</text>
</comment>
<feature type="domain" description="Gnk2-homologous" evidence="16">
    <location>
        <begin position="27"/>
        <end position="130"/>
    </location>
</feature>
<dbReference type="Proteomes" id="UP001634007">
    <property type="component" value="Unassembled WGS sequence"/>
</dbReference>
<accession>A0ABD3KID1</accession>
<evidence type="ECO:0000256" key="4">
    <source>
        <dbReference type="ARBA" id="ARBA00022581"/>
    </source>
</evidence>
<dbReference type="GO" id="GO:0005886">
    <property type="term" value="C:plasma membrane"/>
    <property type="evidence" value="ECO:0007669"/>
    <property type="project" value="UniProtKB-SubCell"/>
</dbReference>
<dbReference type="PROSITE" id="PS51473">
    <property type="entry name" value="GNK2"/>
    <property type="match status" value="1"/>
</dbReference>
<dbReference type="EMBL" id="JBJKBG010000005">
    <property type="protein sequence ID" value="KAL3738059.1"/>
    <property type="molecule type" value="Genomic_DNA"/>
</dbReference>
<evidence type="ECO:0000256" key="1">
    <source>
        <dbReference type="ARBA" id="ARBA00004251"/>
    </source>
</evidence>
<dbReference type="AlphaFoldDB" id="A0ABD3KID1"/>
<keyword evidence="6" id="KW-0430">Lectin</keyword>
<keyword evidence="10" id="KW-0044">Antibiotic</keyword>
<gene>
    <name evidence="17" type="ORF">ACJRO7_019568</name>
</gene>
<evidence type="ECO:0000256" key="13">
    <source>
        <dbReference type="ARBA" id="ARBA00024184"/>
    </source>
</evidence>
<evidence type="ECO:0000256" key="15">
    <source>
        <dbReference type="SAM" id="SignalP"/>
    </source>
</evidence>
<evidence type="ECO:0000259" key="16">
    <source>
        <dbReference type="PROSITE" id="PS51473"/>
    </source>
</evidence>
<evidence type="ECO:0000256" key="6">
    <source>
        <dbReference type="ARBA" id="ARBA00022734"/>
    </source>
</evidence>
<proteinExistence type="inferred from homology"/>
<dbReference type="GO" id="GO:0042742">
    <property type="term" value="P:defense response to bacterium"/>
    <property type="evidence" value="ECO:0007669"/>
    <property type="project" value="UniProtKB-KW"/>
</dbReference>
<evidence type="ECO:0000256" key="5">
    <source>
        <dbReference type="ARBA" id="ARBA00022729"/>
    </source>
</evidence>
<dbReference type="InterPro" id="IPR051378">
    <property type="entry name" value="Cell2Cell_Antifungal"/>
</dbReference>
<dbReference type="CDD" id="cd23509">
    <property type="entry name" value="Gnk2-like"/>
    <property type="match status" value="1"/>
</dbReference>
<keyword evidence="12" id="KW-1015">Disulfide bond</keyword>
<comment type="similarity">
    <text evidence="14">Belongs to the cysteine-rich repeat secretory protein family. Plasmodesmata-located proteins (PDLD) subfamily.</text>
</comment>
<evidence type="ECO:0000256" key="14">
    <source>
        <dbReference type="ARBA" id="ARBA00038393"/>
    </source>
</evidence>
<evidence type="ECO:0000313" key="17">
    <source>
        <dbReference type="EMBL" id="KAL3738059.1"/>
    </source>
</evidence>
<keyword evidence="4" id="KW-0945">Host-virus interaction</keyword>
<dbReference type="GO" id="GO:0005537">
    <property type="term" value="F:D-mannose binding"/>
    <property type="evidence" value="ECO:0007669"/>
    <property type="project" value="UniProtKB-KW"/>
</dbReference>
<dbReference type="GO" id="GO:0050832">
    <property type="term" value="P:defense response to fungus"/>
    <property type="evidence" value="ECO:0007669"/>
    <property type="project" value="UniProtKB-KW"/>
</dbReference>
<evidence type="ECO:0000256" key="10">
    <source>
        <dbReference type="ARBA" id="ARBA00023022"/>
    </source>
</evidence>
<keyword evidence="3" id="KW-0295">Fungicide</keyword>
<evidence type="ECO:0000256" key="9">
    <source>
        <dbReference type="ARBA" id="ARBA00022949"/>
    </source>
</evidence>
<evidence type="ECO:0000256" key="8">
    <source>
        <dbReference type="ARBA" id="ARBA00022821"/>
    </source>
</evidence>
<evidence type="ECO:0000256" key="7">
    <source>
        <dbReference type="ARBA" id="ARBA00022737"/>
    </source>
</evidence>
<dbReference type="GO" id="GO:0009506">
    <property type="term" value="C:plasmodesma"/>
    <property type="evidence" value="ECO:0007669"/>
    <property type="project" value="UniProtKB-SubCell"/>
</dbReference>
<dbReference type="PANTHER" id="PTHR32080">
    <property type="entry name" value="ANTIFUNGAL PROTEIN GINKBILOBIN-2-LIKE"/>
    <property type="match status" value="1"/>
</dbReference>
<dbReference type="Gene3D" id="3.30.430.20">
    <property type="entry name" value="Gnk2 domain, C-X8-C-X2-C motif"/>
    <property type="match status" value="1"/>
</dbReference>
<keyword evidence="8" id="KW-0611">Plant defense</keyword>
<feature type="signal peptide" evidence="15">
    <location>
        <begin position="1"/>
        <end position="23"/>
    </location>
</feature>
<comment type="subcellular location">
    <subcellularLocation>
        <location evidence="13">Cell junction</location>
        <location evidence="13">Plasmodesma</location>
    </subcellularLocation>
    <subcellularLocation>
        <location evidence="1">Cell membrane</location>
        <topology evidence="1">Single-pass type I membrane protein</topology>
    </subcellularLocation>
</comment>
<dbReference type="InterPro" id="IPR002902">
    <property type="entry name" value="GNK2"/>
</dbReference>
<dbReference type="Pfam" id="PF01657">
    <property type="entry name" value="Stress-antifung"/>
    <property type="match status" value="1"/>
</dbReference>
<keyword evidence="9" id="KW-0965">Cell junction</keyword>
<dbReference type="PANTHER" id="PTHR32080:SF54">
    <property type="entry name" value="GNK2-HOMOLOGOUS DOMAIN-CONTAINING PROTEIN"/>
    <property type="match status" value="1"/>
</dbReference>
<keyword evidence="5 15" id="KW-0732">Signal</keyword>
<dbReference type="GO" id="GO:0031640">
    <property type="term" value="P:killing of cells of another organism"/>
    <property type="evidence" value="ECO:0007669"/>
    <property type="project" value="UniProtKB-KW"/>
</dbReference>
<organism evidence="17 18">
    <name type="scientific">Eucalyptus globulus</name>
    <name type="common">Tasmanian blue gum</name>
    <dbReference type="NCBI Taxonomy" id="34317"/>
    <lineage>
        <taxon>Eukaryota</taxon>
        <taxon>Viridiplantae</taxon>
        <taxon>Streptophyta</taxon>
        <taxon>Embryophyta</taxon>
        <taxon>Tracheophyta</taxon>
        <taxon>Spermatophyta</taxon>
        <taxon>Magnoliopsida</taxon>
        <taxon>eudicotyledons</taxon>
        <taxon>Gunneridae</taxon>
        <taxon>Pentapetalae</taxon>
        <taxon>rosids</taxon>
        <taxon>malvids</taxon>
        <taxon>Myrtales</taxon>
        <taxon>Myrtaceae</taxon>
        <taxon>Myrtoideae</taxon>
        <taxon>Eucalypteae</taxon>
        <taxon>Eucalyptus</taxon>
    </lineage>
</organism>
<evidence type="ECO:0000256" key="3">
    <source>
        <dbReference type="ARBA" id="ARBA00022577"/>
    </source>
</evidence>
<evidence type="ECO:0000256" key="12">
    <source>
        <dbReference type="ARBA" id="ARBA00023157"/>
    </source>
</evidence>
<keyword evidence="7" id="KW-0677">Repeat</keyword>
<keyword evidence="11" id="KW-0465">Mannose-binding</keyword>
<keyword evidence="18" id="KW-1185">Reference proteome</keyword>
<evidence type="ECO:0000256" key="11">
    <source>
        <dbReference type="ARBA" id="ARBA00023035"/>
    </source>
</evidence>
<keyword evidence="2" id="KW-0929">Antimicrobial</keyword>
<evidence type="ECO:0000313" key="18">
    <source>
        <dbReference type="Proteomes" id="UP001634007"/>
    </source>
</evidence>